<proteinExistence type="inferred from homology"/>
<protein>
    <recommendedName>
        <fullName evidence="3">Fumarylacetoacetase-like C-terminal domain-containing protein</fullName>
    </recommendedName>
</protein>
<keyword evidence="2" id="KW-0479">Metal-binding</keyword>
<comment type="similarity">
    <text evidence="1">Belongs to the FAH family.</text>
</comment>
<keyword evidence="5" id="KW-1185">Reference proteome</keyword>
<comment type="caution">
    <text evidence="4">The sequence shown here is derived from an EMBL/GenBank/DDBJ whole genome shotgun (WGS) entry which is preliminary data.</text>
</comment>
<evidence type="ECO:0000259" key="3">
    <source>
        <dbReference type="Pfam" id="PF01557"/>
    </source>
</evidence>
<dbReference type="InterPro" id="IPR036663">
    <property type="entry name" value="Fumarylacetoacetase_C_sf"/>
</dbReference>
<evidence type="ECO:0000256" key="2">
    <source>
        <dbReference type="ARBA" id="ARBA00022723"/>
    </source>
</evidence>
<dbReference type="InterPro" id="IPR011234">
    <property type="entry name" value="Fumarylacetoacetase-like_C"/>
</dbReference>
<dbReference type="PANTHER" id="PTHR42796:SF4">
    <property type="entry name" value="FUMARYLACETOACETATE HYDROLASE DOMAIN-CONTAINING PROTEIN 2A"/>
    <property type="match status" value="1"/>
</dbReference>
<evidence type="ECO:0000256" key="1">
    <source>
        <dbReference type="ARBA" id="ARBA00010211"/>
    </source>
</evidence>
<dbReference type="EMBL" id="BOMG01000040">
    <property type="protein sequence ID" value="GID54397.1"/>
    <property type="molecule type" value="Genomic_DNA"/>
</dbReference>
<reference evidence="4 5" key="1">
    <citation type="submission" date="2021-01" db="EMBL/GenBank/DDBJ databases">
        <title>Whole genome shotgun sequence of Actinoplanes couchii NBRC 106145.</title>
        <authorList>
            <person name="Komaki H."/>
            <person name="Tamura T."/>
        </authorList>
    </citation>
    <scope>NUCLEOTIDE SEQUENCE [LARGE SCALE GENOMIC DNA]</scope>
    <source>
        <strain evidence="4 5">NBRC 106145</strain>
    </source>
</reference>
<evidence type="ECO:0000313" key="5">
    <source>
        <dbReference type="Proteomes" id="UP000612282"/>
    </source>
</evidence>
<dbReference type="RefSeq" id="WP_203795502.1">
    <property type="nucleotide sequence ID" value="NZ_BAAAQE010000035.1"/>
</dbReference>
<organism evidence="4 5">
    <name type="scientific">Actinoplanes couchii</name>
    <dbReference type="NCBI Taxonomy" id="403638"/>
    <lineage>
        <taxon>Bacteria</taxon>
        <taxon>Bacillati</taxon>
        <taxon>Actinomycetota</taxon>
        <taxon>Actinomycetes</taxon>
        <taxon>Micromonosporales</taxon>
        <taxon>Micromonosporaceae</taxon>
        <taxon>Actinoplanes</taxon>
    </lineage>
</organism>
<dbReference type="InterPro" id="IPR051121">
    <property type="entry name" value="FAH"/>
</dbReference>
<dbReference type="Pfam" id="PF01557">
    <property type="entry name" value="FAA_hydrolase"/>
    <property type="match status" value="1"/>
</dbReference>
<dbReference type="Gene3D" id="3.90.850.10">
    <property type="entry name" value="Fumarylacetoacetase-like, C-terminal domain"/>
    <property type="match status" value="1"/>
</dbReference>
<name>A0ABQ3X7C0_9ACTN</name>
<feature type="domain" description="Fumarylacetoacetase-like C-terminal" evidence="3">
    <location>
        <begin position="59"/>
        <end position="166"/>
    </location>
</feature>
<gene>
    <name evidence="4" type="ORF">Aco03nite_028010</name>
</gene>
<dbReference type="Proteomes" id="UP000612282">
    <property type="component" value="Unassembled WGS sequence"/>
</dbReference>
<evidence type="ECO:0000313" key="4">
    <source>
        <dbReference type="EMBL" id="GID54397.1"/>
    </source>
</evidence>
<dbReference type="PANTHER" id="PTHR42796">
    <property type="entry name" value="FUMARYLACETOACETATE HYDROLASE DOMAIN-CONTAINING PROTEIN 2A-RELATED"/>
    <property type="match status" value="1"/>
</dbReference>
<accession>A0ABQ3X7C0</accession>
<sequence length="172" mass="18161">MRYLRVGPPGAERPVLWSEGSLYDLSSVTADIDAAFLAAGGFRGDPADLPAADVDGARVGPPIVFHEAPNTVAGPEDDIALPRNSGRTDGEVELGVVIGRTARYLSSPAEALAGVAGYALVDDVSEREFPFDRSGGQWSKGKSCETFNPLGPWLITPDEVTLPLRLRSVVKG</sequence>
<dbReference type="SUPFAM" id="SSF56529">
    <property type="entry name" value="FAH"/>
    <property type="match status" value="1"/>
</dbReference>